<comment type="catalytic activity">
    <reaction evidence="1">
        <text>ATP + protein L-histidine = ADP + protein N-phospho-L-histidine.</text>
        <dbReference type="EC" id="2.7.13.3"/>
    </reaction>
</comment>
<dbReference type="SMART" id="SM00387">
    <property type="entry name" value="HATPase_c"/>
    <property type="match status" value="1"/>
</dbReference>
<sequence length="453" mass="48721">MSLGARLLLVGAILPALALLGALAIGRAMFARELTSAIDDAMRTQAAIEAVSLFDGPHGEPHLHLRRSPLARSAADASEAALYDDTGARIVIWPDDGRAPEHVSLAEASTEPRLRTTDGLRELRVRVRSPDGRRWVLWLGHDLGPHEAAITAYDRTAAIVVVLVTLLLLGAQIAHATGLTRRLRGLAQHMRRLREGDLASAPPPDRGRDLVGELRDSIADATDRLREAKEARERLVADAAHELRTPLATMRTAIDVTLRRERSAEDLRDALERTREEVDRLAATAADLLELASGGRASEEHEPLDLVALAEDAILAARSLASDRGVDLVLRGDAFVPTVAAPRALRRAIDNLVANALAFAPEGSAVEVHVERDGEAARLRVRDHGPGIPDAQRDAVFQPFHRLDRSRSGTGLGLAIVRDVATRHGGRAFARAPDDEGPGAELVLELGAHGRTG</sequence>
<dbReference type="InterPro" id="IPR004358">
    <property type="entry name" value="Sig_transdc_His_kin-like_C"/>
</dbReference>
<dbReference type="Gene3D" id="3.30.565.10">
    <property type="entry name" value="Histidine kinase-like ATPase, C-terminal domain"/>
    <property type="match status" value="1"/>
</dbReference>
<evidence type="ECO:0000256" key="8">
    <source>
        <dbReference type="ARBA" id="ARBA00022989"/>
    </source>
</evidence>
<dbReference type="InterPro" id="IPR005467">
    <property type="entry name" value="His_kinase_dom"/>
</dbReference>
<name>A0A0F6YKK8_9BACT</name>
<protein>
    <recommendedName>
        <fullName evidence="3">histidine kinase</fullName>
        <ecNumber evidence="3">2.7.13.3</ecNumber>
    </recommendedName>
</protein>
<dbReference type="AlphaFoldDB" id="A0A0F6YKK8"/>
<evidence type="ECO:0000256" key="3">
    <source>
        <dbReference type="ARBA" id="ARBA00012438"/>
    </source>
</evidence>
<dbReference type="PANTHER" id="PTHR45436:SF5">
    <property type="entry name" value="SENSOR HISTIDINE KINASE TRCS"/>
    <property type="match status" value="1"/>
</dbReference>
<dbReference type="CDD" id="cd00082">
    <property type="entry name" value="HisKA"/>
    <property type="match status" value="1"/>
</dbReference>
<dbReference type="SUPFAM" id="SSF47384">
    <property type="entry name" value="Homodimeric domain of signal transducing histidine kinase"/>
    <property type="match status" value="1"/>
</dbReference>
<dbReference type="Gene3D" id="6.10.340.10">
    <property type="match status" value="1"/>
</dbReference>
<keyword evidence="8" id="KW-1133">Transmembrane helix</keyword>
<reference evidence="14 15" key="1">
    <citation type="submission" date="2015-03" db="EMBL/GenBank/DDBJ databases">
        <title>Genome assembly of Sandaracinus amylolyticus DSM 53668.</title>
        <authorList>
            <person name="Sharma G."/>
            <person name="Subramanian S."/>
        </authorList>
    </citation>
    <scope>NUCLEOTIDE SEQUENCE [LARGE SCALE GENOMIC DNA]</scope>
    <source>
        <strain evidence="14 15">DSM 53668</strain>
    </source>
</reference>
<dbReference type="OrthoDB" id="9786919at2"/>
<evidence type="ECO:0000256" key="6">
    <source>
        <dbReference type="ARBA" id="ARBA00022692"/>
    </source>
</evidence>
<evidence type="ECO:0000313" key="14">
    <source>
        <dbReference type="EMBL" id="AKF08497.1"/>
    </source>
</evidence>
<dbReference type="InterPro" id="IPR036890">
    <property type="entry name" value="HATPase_C_sf"/>
</dbReference>
<dbReference type="GO" id="GO:0000155">
    <property type="term" value="F:phosphorelay sensor kinase activity"/>
    <property type="evidence" value="ECO:0007669"/>
    <property type="project" value="InterPro"/>
</dbReference>
<dbReference type="InterPro" id="IPR003594">
    <property type="entry name" value="HATPase_dom"/>
</dbReference>
<feature type="domain" description="Histidine kinase" evidence="12">
    <location>
        <begin position="238"/>
        <end position="450"/>
    </location>
</feature>
<dbReference type="PRINTS" id="PR00344">
    <property type="entry name" value="BCTRLSENSOR"/>
</dbReference>
<dbReference type="KEGG" id="samy:DB32_005646"/>
<dbReference type="Pfam" id="PF00512">
    <property type="entry name" value="HisKA"/>
    <property type="match status" value="1"/>
</dbReference>
<gene>
    <name evidence="14" type="ORF">DB32_005646</name>
</gene>
<dbReference type="InterPro" id="IPR036097">
    <property type="entry name" value="HisK_dim/P_sf"/>
</dbReference>
<dbReference type="PROSITE" id="PS50885">
    <property type="entry name" value="HAMP"/>
    <property type="match status" value="1"/>
</dbReference>
<evidence type="ECO:0000256" key="5">
    <source>
        <dbReference type="ARBA" id="ARBA00022679"/>
    </source>
</evidence>
<keyword evidence="9" id="KW-0902">Two-component regulatory system</keyword>
<dbReference type="GO" id="GO:0016020">
    <property type="term" value="C:membrane"/>
    <property type="evidence" value="ECO:0007669"/>
    <property type="project" value="UniProtKB-SubCell"/>
</dbReference>
<keyword evidence="5" id="KW-0808">Transferase</keyword>
<dbReference type="Gene3D" id="1.10.287.130">
    <property type="match status" value="1"/>
</dbReference>
<evidence type="ECO:0000313" key="15">
    <source>
        <dbReference type="Proteomes" id="UP000034883"/>
    </source>
</evidence>
<dbReference type="Pfam" id="PF02518">
    <property type="entry name" value="HATPase_c"/>
    <property type="match status" value="1"/>
</dbReference>
<keyword evidence="10" id="KW-0472">Membrane</keyword>
<dbReference type="SMART" id="SM00304">
    <property type="entry name" value="HAMP"/>
    <property type="match status" value="1"/>
</dbReference>
<dbReference type="InterPro" id="IPR050428">
    <property type="entry name" value="TCS_sensor_his_kinase"/>
</dbReference>
<evidence type="ECO:0000256" key="7">
    <source>
        <dbReference type="ARBA" id="ARBA00022777"/>
    </source>
</evidence>
<evidence type="ECO:0000259" key="13">
    <source>
        <dbReference type="PROSITE" id="PS50885"/>
    </source>
</evidence>
<dbReference type="CDD" id="cd06225">
    <property type="entry name" value="HAMP"/>
    <property type="match status" value="1"/>
</dbReference>
<dbReference type="EC" id="2.7.13.3" evidence="3"/>
<dbReference type="EMBL" id="CP011125">
    <property type="protein sequence ID" value="AKF08497.1"/>
    <property type="molecule type" value="Genomic_DNA"/>
</dbReference>
<proteinExistence type="predicted"/>
<keyword evidence="4" id="KW-0597">Phosphoprotein</keyword>
<feature type="coiled-coil region" evidence="11">
    <location>
        <begin position="211"/>
        <end position="238"/>
    </location>
</feature>
<organism evidence="14 15">
    <name type="scientific">Sandaracinus amylolyticus</name>
    <dbReference type="NCBI Taxonomy" id="927083"/>
    <lineage>
        <taxon>Bacteria</taxon>
        <taxon>Pseudomonadati</taxon>
        <taxon>Myxococcota</taxon>
        <taxon>Polyangia</taxon>
        <taxon>Polyangiales</taxon>
        <taxon>Sandaracinaceae</taxon>
        <taxon>Sandaracinus</taxon>
    </lineage>
</organism>
<comment type="subcellular location">
    <subcellularLocation>
        <location evidence="2">Membrane</location>
    </subcellularLocation>
</comment>
<evidence type="ECO:0000256" key="1">
    <source>
        <dbReference type="ARBA" id="ARBA00000085"/>
    </source>
</evidence>
<dbReference type="PANTHER" id="PTHR45436">
    <property type="entry name" value="SENSOR HISTIDINE KINASE YKOH"/>
    <property type="match status" value="1"/>
</dbReference>
<dbReference type="Proteomes" id="UP000034883">
    <property type="component" value="Chromosome"/>
</dbReference>
<feature type="domain" description="HAMP" evidence="13">
    <location>
        <begin position="177"/>
        <end position="230"/>
    </location>
</feature>
<evidence type="ECO:0000256" key="2">
    <source>
        <dbReference type="ARBA" id="ARBA00004370"/>
    </source>
</evidence>
<dbReference type="CDD" id="cd00075">
    <property type="entry name" value="HATPase"/>
    <property type="match status" value="1"/>
</dbReference>
<keyword evidence="11" id="KW-0175">Coiled coil</keyword>
<dbReference type="RefSeq" id="WP_053235632.1">
    <property type="nucleotide sequence ID" value="NZ_CP011125.1"/>
</dbReference>
<keyword evidence="7 14" id="KW-0418">Kinase</keyword>
<dbReference type="PROSITE" id="PS50109">
    <property type="entry name" value="HIS_KIN"/>
    <property type="match status" value="1"/>
</dbReference>
<keyword evidence="6" id="KW-0812">Transmembrane</keyword>
<dbReference type="SUPFAM" id="SSF55874">
    <property type="entry name" value="ATPase domain of HSP90 chaperone/DNA topoisomerase II/histidine kinase"/>
    <property type="match status" value="1"/>
</dbReference>
<keyword evidence="15" id="KW-1185">Reference proteome</keyword>
<evidence type="ECO:0000256" key="11">
    <source>
        <dbReference type="SAM" id="Coils"/>
    </source>
</evidence>
<dbReference type="InterPro" id="IPR003660">
    <property type="entry name" value="HAMP_dom"/>
</dbReference>
<dbReference type="STRING" id="927083.DB32_005646"/>
<dbReference type="InterPro" id="IPR003661">
    <property type="entry name" value="HisK_dim/P_dom"/>
</dbReference>
<dbReference type="SMART" id="SM00388">
    <property type="entry name" value="HisKA"/>
    <property type="match status" value="1"/>
</dbReference>
<feature type="coiled-coil region" evidence="11">
    <location>
        <begin position="264"/>
        <end position="291"/>
    </location>
</feature>
<accession>A0A0F6YKK8</accession>
<evidence type="ECO:0000256" key="9">
    <source>
        <dbReference type="ARBA" id="ARBA00023012"/>
    </source>
</evidence>
<evidence type="ECO:0000256" key="10">
    <source>
        <dbReference type="ARBA" id="ARBA00023136"/>
    </source>
</evidence>
<evidence type="ECO:0000259" key="12">
    <source>
        <dbReference type="PROSITE" id="PS50109"/>
    </source>
</evidence>
<evidence type="ECO:0000256" key="4">
    <source>
        <dbReference type="ARBA" id="ARBA00022553"/>
    </source>
</evidence>